<dbReference type="InterPro" id="IPR015943">
    <property type="entry name" value="WD40/YVTN_repeat-like_dom_sf"/>
</dbReference>
<dbReference type="Gene3D" id="2.130.10.10">
    <property type="entry name" value="YVTN repeat-like/Quinoprotein amine dehydrogenase"/>
    <property type="match status" value="1"/>
</dbReference>
<comment type="subcellular location">
    <subcellularLocation>
        <location evidence="1 7">Cytoplasm</location>
    </subcellularLocation>
</comment>
<dbReference type="Pfam" id="PF14684">
    <property type="entry name" value="Tricorn_C1"/>
    <property type="match status" value="1"/>
</dbReference>
<dbReference type="SMART" id="SM00245">
    <property type="entry name" value="TSPc"/>
    <property type="match status" value="1"/>
</dbReference>
<dbReference type="Gene3D" id="2.120.10.60">
    <property type="entry name" value="Tricorn protease N-terminal domain"/>
    <property type="match status" value="1"/>
</dbReference>
<feature type="region of interest" description="Disordered" evidence="8">
    <location>
        <begin position="544"/>
        <end position="598"/>
    </location>
</feature>
<proteinExistence type="inferred from homology"/>
<keyword evidence="5 7" id="KW-0378">Hydrolase</keyword>
<evidence type="ECO:0000256" key="6">
    <source>
        <dbReference type="ARBA" id="ARBA00022825"/>
    </source>
</evidence>
<dbReference type="SUPFAM" id="SSF69304">
    <property type="entry name" value="Tricorn protease N-terminal domain"/>
    <property type="match status" value="2"/>
</dbReference>
<dbReference type="Gene3D" id="2.30.42.10">
    <property type="match status" value="1"/>
</dbReference>
<accession>A0ABT6FJW0</accession>
<keyword evidence="11" id="KW-1185">Reference proteome</keyword>
<dbReference type="InterPro" id="IPR028204">
    <property type="entry name" value="Tricorn_C1"/>
</dbReference>
<dbReference type="EC" id="3.4.21.-" evidence="7"/>
<dbReference type="InterPro" id="IPR029045">
    <property type="entry name" value="ClpP/crotonase-like_dom_sf"/>
</dbReference>
<dbReference type="CDD" id="cd07562">
    <property type="entry name" value="Peptidase_S41_TRI"/>
    <property type="match status" value="1"/>
</dbReference>
<keyword evidence="4 7" id="KW-0645">Protease</keyword>
<dbReference type="PIRSF" id="PIRSF036421">
    <property type="entry name" value="Tricorn_protease"/>
    <property type="match status" value="1"/>
</dbReference>
<feature type="region of interest" description="Disordered" evidence="8">
    <location>
        <begin position="1096"/>
        <end position="1120"/>
    </location>
</feature>
<feature type="compositionally biased region" description="Basic and acidic residues" evidence="8">
    <location>
        <begin position="557"/>
        <end position="593"/>
    </location>
</feature>
<dbReference type="Gene3D" id="3.30.750.44">
    <property type="match status" value="1"/>
</dbReference>
<evidence type="ECO:0000256" key="2">
    <source>
        <dbReference type="ARBA" id="ARBA00008524"/>
    </source>
</evidence>
<evidence type="ECO:0000256" key="3">
    <source>
        <dbReference type="ARBA" id="ARBA00022490"/>
    </source>
</evidence>
<dbReference type="InterPro" id="IPR005151">
    <property type="entry name" value="Tail-specific_protease"/>
</dbReference>
<evidence type="ECO:0000259" key="9">
    <source>
        <dbReference type="SMART" id="SM00245"/>
    </source>
</evidence>
<dbReference type="Gene3D" id="3.90.226.10">
    <property type="entry name" value="2-enoyl-CoA Hydratase, Chain A, domain 1"/>
    <property type="match status" value="1"/>
</dbReference>
<dbReference type="Pfam" id="PF14685">
    <property type="entry name" value="PDZ_Tricorn"/>
    <property type="match status" value="1"/>
</dbReference>
<dbReference type="Pfam" id="PF26549">
    <property type="entry name" value="Tricorn_N"/>
    <property type="match status" value="1"/>
</dbReference>
<dbReference type="Pfam" id="PF26550">
    <property type="entry name" value="Tricorn_2nd"/>
    <property type="match status" value="1"/>
</dbReference>
<gene>
    <name evidence="10" type="ORF">PZE19_29235</name>
</gene>
<dbReference type="RefSeq" id="WP_277864139.1">
    <property type="nucleotide sequence ID" value="NZ_JARRAG010000002.1"/>
</dbReference>
<dbReference type="Proteomes" id="UP001216907">
    <property type="component" value="Unassembled WGS sequence"/>
</dbReference>
<reference evidence="10 11" key="1">
    <citation type="submission" date="2023-03" db="EMBL/GenBank/DDBJ databases">
        <title>Paludisphaera mucosa sp. nov. a novel planctomycete from northern fen.</title>
        <authorList>
            <person name="Ivanova A."/>
        </authorList>
    </citation>
    <scope>NUCLEOTIDE SEQUENCE [LARGE SCALE GENOMIC DNA]</scope>
    <source>
        <strain evidence="10 11">Pla2</strain>
    </source>
</reference>
<evidence type="ECO:0000256" key="4">
    <source>
        <dbReference type="ARBA" id="ARBA00022670"/>
    </source>
</evidence>
<evidence type="ECO:0000256" key="8">
    <source>
        <dbReference type="SAM" id="MobiDB-lite"/>
    </source>
</evidence>
<sequence length="1120" mass="121467">MKSSRAGRKLGIIGGLLAGLLAGRARAVDTSDTRMLAAPAIAPGRIAFVYADDVWTADEDGAHARRLTSHPGAETNPRISPDGETIAFSASYDGNVDVYVVPAAGGEPRRLTWHPGDDLVRGFTPDGKVLFASQREVFTNRHAQLFAVAPAGGAPERLPAPSADMGALSPDGASLAYTPIAERFRQWKNYRGGTASRIWVLKLADLSHVEIPKPAGGCNDTMPMWVGPLVYFLSDRDGEFNLFSFDPATKAVARLTDHQDFPIDSASAGAGKVIYEQAGYLHVYDPAKKASTRLKVAVAADLAEARPRRASNPKLVRGADVSPSGKRLVLEYRGEIVTVPAKKGDPRNLTDTPGVHERSPIWSPDGKSIAYFSDASGEYALHVRPQDGKGEVAVYPLHGPGYYQDPVWSPDSKKIAYVDNAKALSYIDLSSSAVKKVANEPFFGLDDIPAGRWSPDSKWLAYTIDTRAGIRTIGLYSLDQDKTFPLTDGLVEAGVPAFDVGGKYLYFAASTDAGPVKNSFDQSSTDAPVSSTLYLVSLQKATPNPLLKESDEEGDEEKGKDKDKDKPKDDKEKAKKDEADKDKKDAPDAEPPKPVKPVVIDLDGISGRIIPLPAAEGLIANVAAGDEGQVYYLHRPVARPIQEGGGAKTSLRRFDLKTREEQTLAEGIADFRISADRKKILYRADDVVGVVDAGKFAKGDGAIGAVAAVSIAIDPRAEWPQMFHEAWRINRDHFYAPNMHGADWDAVRAKYEAFLPHLATRTDLNRVIRWMLSELSVGHSYLGGGERLYEPKKVPVGLLGADYQVADGRYKFKTIYGGAFWDPTLRAPLAAPGVDVKVGDYLLAVDGRDVKADAEVYKPFEGTVGRRTELKVGPKADGSESRTVVVEPIADESALRNRAWVEGNLRKVHERTQGRAAYIYVPNTAEPGFSYFKRYFFPQADKDAVIVDERFNGGGQIADYYITLLRRPLIAYWAARFGEAQRSPNATILGPKVMLIDETAGSGGDVLPWMFRKFGLGPLVGKRTWGGVVGITDMPVLMDGGGVTAPNLANFTEDGWIIENIGVPPDVDVEQDPALVAAGKDPQLDKAIEMILEALEKSPPPKRPAAPALPIRVRRPAEAK</sequence>
<keyword evidence="3 7" id="KW-0963">Cytoplasm</keyword>
<dbReference type="PANTHER" id="PTHR43253:SF1">
    <property type="entry name" value="TRICORN PROTEASE HOMOLOG 2-RELATED"/>
    <property type="match status" value="1"/>
</dbReference>
<dbReference type="EMBL" id="JARRAG010000002">
    <property type="protein sequence ID" value="MDG3007868.1"/>
    <property type="molecule type" value="Genomic_DNA"/>
</dbReference>
<dbReference type="SUPFAM" id="SSF52096">
    <property type="entry name" value="ClpP/crotonase"/>
    <property type="match status" value="1"/>
</dbReference>
<dbReference type="PANTHER" id="PTHR43253">
    <property type="entry name" value="TRICORN PROTEASE HOMOLOG 2-RELATED"/>
    <property type="match status" value="1"/>
</dbReference>
<dbReference type="Pfam" id="PF03572">
    <property type="entry name" value="Peptidase_S41"/>
    <property type="match status" value="1"/>
</dbReference>
<evidence type="ECO:0000313" key="11">
    <source>
        <dbReference type="Proteomes" id="UP001216907"/>
    </source>
</evidence>
<feature type="domain" description="Tail specific protease" evidence="9">
    <location>
        <begin position="881"/>
        <end position="1070"/>
    </location>
</feature>
<evidence type="ECO:0000313" key="10">
    <source>
        <dbReference type="EMBL" id="MDG3007868.1"/>
    </source>
</evidence>
<dbReference type="InterPro" id="IPR036034">
    <property type="entry name" value="PDZ_sf"/>
</dbReference>
<comment type="similarity">
    <text evidence="2 7">Belongs to the peptidase S41B family.</text>
</comment>
<dbReference type="InterPro" id="IPR012393">
    <property type="entry name" value="Tricorn_protease"/>
</dbReference>
<comment type="function">
    <text evidence="7">Degrades oligopeptides.</text>
</comment>
<dbReference type="SUPFAM" id="SSF50156">
    <property type="entry name" value="PDZ domain-like"/>
    <property type="match status" value="1"/>
</dbReference>
<organism evidence="10 11">
    <name type="scientific">Paludisphaera mucosa</name>
    <dbReference type="NCBI Taxonomy" id="3030827"/>
    <lineage>
        <taxon>Bacteria</taxon>
        <taxon>Pseudomonadati</taxon>
        <taxon>Planctomycetota</taxon>
        <taxon>Planctomycetia</taxon>
        <taxon>Isosphaerales</taxon>
        <taxon>Isosphaeraceae</taxon>
        <taxon>Paludisphaera</taxon>
    </lineage>
</organism>
<name>A0ABT6FJW0_9BACT</name>
<evidence type="ECO:0000256" key="7">
    <source>
        <dbReference type="PIRNR" id="PIRNR036421"/>
    </source>
</evidence>
<evidence type="ECO:0000256" key="5">
    <source>
        <dbReference type="ARBA" id="ARBA00022801"/>
    </source>
</evidence>
<dbReference type="InterPro" id="IPR029414">
    <property type="entry name" value="Tricorn_PDZ"/>
</dbReference>
<evidence type="ECO:0000256" key="1">
    <source>
        <dbReference type="ARBA" id="ARBA00004496"/>
    </source>
</evidence>
<comment type="caution">
    <text evidence="10">The sequence shown here is derived from an EMBL/GenBank/DDBJ whole genome shotgun (WGS) entry which is preliminary data.</text>
</comment>
<keyword evidence="6 7" id="KW-0720">Serine protease</keyword>
<protein>
    <recommendedName>
        <fullName evidence="7">Tricorn protease homolog</fullName>
        <ecNumber evidence="7">3.4.21.-</ecNumber>
    </recommendedName>
</protein>